<dbReference type="SMART" id="SM00155">
    <property type="entry name" value="PLDc"/>
    <property type="match status" value="1"/>
</dbReference>
<dbReference type="InterPro" id="IPR051406">
    <property type="entry name" value="PLD_domain"/>
</dbReference>
<dbReference type="InterPro" id="IPR025202">
    <property type="entry name" value="PLD-like_dom"/>
</dbReference>
<dbReference type="AlphaFoldDB" id="A0A154PJ03"/>
<protein>
    <recommendedName>
        <fullName evidence="5">Mitochondrial cardiolipin hydrolase</fullName>
    </recommendedName>
    <alternativeName>
        <fullName evidence="6">Mitochondrial phospholipase</fullName>
    </alternativeName>
</protein>
<keyword evidence="3" id="KW-0443">Lipid metabolism</keyword>
<comment type="similarity">
    <text evidence="4">Belongs to the phospholipase D family. MitoPLD/Zucchini subfamily.</text>
</comment>
<dbReference type="PANTHER" id="PTHR43856:SF1">
    <property type="entry name" value="MITOCHONDRIAL CARDIOLIPIN HYDROLASE"/>
    <property type="match status" value="1"/>
</dbReference>
<evidence type="ECO:0000256" key="6">
    <source>
        <dbReference type="ARBA" id="ARBA00043167"/>
    </source>
</evidence>
<keyword evidence="2" id="KW-0442">Lipid degradation</keyword>
<dbReference type="Pfam" id="PF13091">
    <property type="entry name" value="PLDc_2"/>
    <property type="match status" value="1"/>
</dbReference>
<evidence type="ECO:0000256" key="2">
    <source>
        <dbReference type="ARBA" id="ARBA00022963"/>
    </source>
</evidence>
<evidence type="ECO:0000313" key="9">
    <source>
        <dbReference type="Proteomes" id="UP000076502"/>
    </source>
</evidence>
<sequence length="235" mass="27114">MGSKILFLIGGMVFATEVVWQLYKRLYNPRNGRIPLTIAKKPEQNISEVMFFSRESSFCRAHVNNNEACLKSTCPVQYLRRMEGYINRAEKRLDVCMYVLTCQLLSKAIVNAHKRGVIVNIILDRRMACTDSSQTALFHGNGIAVRMQELDVLMHHKFVIVDNEIVITGSVNWTMSAFFGNFENILVTNQPSIVLPFVEEFDKLWKLLEYPIESESEGNRRRLPFNPTKGIMWNM</sequence>
<proteinExistence type="inferred from homology"/>
<dbReference type="SUPFAM" id="SSF56024">
    <property type="entry name" value="Phospholipase D/nuclease"/>
    <property type="match status" value="1"/>
</dbReference>
<evidence type="ECO:0000256" key="5">
    <source>
        <dbReference type="ARBA" id="ARBA00040549"/>
    </source>
</evidence>
<dbReference type="STRING" id="178035.A0A154PJ03"/>
<accession>A0A154PJ03</accession>
<keyword evidence="9" id="KW-1185">Reference proteome</keyword>
<dbReference type="PANTHER" id="PTHR43856">
    <property type="entry name" value="CARDIOLIPIN HYDROLASE"/>
    <property type="match status" value="1"/>
</dbReference>
<evidence type="ECO:0000313" key="8">
    <source>
        <dbReference type="EMBL" id="KZC11861.1"/>
    </source>
</evidence>
<dbReference type="OrthoDB" id="5205528at2759"/>
<dbReference type="GO" id="GO:0005739">
    <property type="term" value="C:mitochondrion"/>
    <property type="evidence" value="ECO:0007669"/>
    <property type="project" value="TreeGrafter"/>
</dbReference>
<feature type="domain" description="PLD phosphodiesterase" evidence="7">
    <location>
        <begin position="150"/>
        <end position="177"/>
    </location>
</feature>
<dbReference type="GO" id="GO:0016891">
    <property type="term" value="F:RNA endonuclease activity producing 5'-phosphomonoesters, hydrolytic mechanism"/>
    <property type="evidence" value="ECO:0007669"/>
    <property type="project" value="TreeGrafter"/>
</dbReference>
<keyword evidence="1 8" id="KW-0378">Hydrolase</keyword>
<organism evidence="8 9">
    <name type="scientific">Dufourea novaeangliae</name>
    <name type="common">Sweat bee</name>
    <dbReference type="NCBI Taxonomy" id="178035"/>
    <lineage>
        <taxon>Eukaryota</taxon>
        <taxon>Metazoa</taxon>
        <taxon>Ecdysozoa</taxon>
        <taxon>Arthropoda</taxon>
        <taxon>Hexapoda</taxon>
        <taxon>Insecta</taxon>
        <taxon>Pterygota</taxon>
        <taxon>Neoptera</taxon>
        <taxon>Endopterygota</taxon>
        <taxon>Hymenoptera</taxon>
        <taxon>Apocrita</taxon>
        <taxon>Aculeata</taxon>
        <taxon>Apoidea</taxon>
        <taxon>Anthophila</taxon>
        <taxon>Halictidae</taxon>
        <taxon>Rophitinae</taxon>
        <taxon>Dufourea</taxon>
    </lineage>
</organism>
<dbReference type="PROSITE" id="PS50035">
    <property type="entry name" value="PLD"/>
    <property type="match status" value="1"/>
</dbReference>
<dbReference type="Gene3D" id="3.30.870.10">
    <property type="entry name" value="Endonuclease Chain A"/>
    <property type="match status" value="1"/>
</dbReference>
<dbReference type="OMA" id="IDIAIYT"/>
<dbReference type="EMBL" id="KQ434931">
    <property type="protein sequence ID" value="KZC11861.1"/>
    <property type="molecule type" value="Genomic_DNA"/>
</dbReference>
<evidence type="ECO:0000256" key="4">
    <source>
        <dbReference type="ARBA" id="ARBA00038012"/>
    </source>
</evidence>
<gene>
    <name evidence="8" type="ORF">WN55_03700</name>
</gene>
<evidence type="ECO:0000256" key="3">
    <source>
        <dbReference type="ARBA" id="ARBA00023098"/>
    </source>
</evidence>
<evidence type="ECO:0000256" key="1">
    <source>
        <dbReference type="ARBA" id="ARBA00022801"/>
    </source>
</evidence>
<evidence type="ECO:0000259" key="7">
    <source>
        <dbReference type="PROSITE" id="PS50035"/>
    </source>
</evidence>
<dbReference type="GO" id="GO:0016042">
    <property type="term" value="P:lipid catabolic process"/>
    <property type="evidence" value="ECO:0007669"/>
    <property type="project" value="UniProtKB-KW"/>
</dbReference>
<dbReference type="GO" id="GO:0034587">
    <property type="term" value="P:piRNA processing"/>
    <property type="evidence" value="ECO:0007669"/>
    <property type="project" value="TreeGrafter"/>
</dbReference>
<dbReference type="Proteomes" id="UP000076502">
    <property type="component" value="Unassembled WGS sequence"/>
</dbReference>
<reference evidence="8 9" key="1">
    <citation type="submission" date="2015-07" db="EMBL/GenBank/DDBJ databases">
        <title>The genome of Dufourea novaeangliae.</title>
        <authorList>
            <person name="Pan H."/>
            <person name="Kapheim K."/>
        </authorList>
    </citation>
    <scope>NUCLEOTIDE SEQUENCE [LARGE SCALE GENOMIC DNA]</scope>
    <source>
        <strain evidence="8">0120121106</strain>
        <tissue evidence="8">Whole body</tissue>
    </source>
</reference>
<name>A0A154PJ03_DUFNO</name>
<dbReference type="InterPro" id="IPR001736">
    <property type="entry name" value="PLipase_D/transphosphatidylase"/>
</dbReference>